<dbReference type="PANTHER" id="PTHR42849">
    <property type="entry name" value="N-ACETYLNEURAMINATE LYASE"/>
    <property type="match status" value="1"/>
</dbReference>
<dbReference type="SMART" id="SM01130">
    <property type="entry name" value="DHDPS"/>
    <property type="match status" value="1"/>
</dbReference>
<dbReference type="Pfam" id="PF00701">
    <property type="entry name" value="DHDPS"/>
    <property type="match status" value="1"/>
</dbReference>
<evidence type="ECO:0000313" key="4">
    <source>
        <dbReference type="EMBL" id="HIS93182.1"/>
    </source>
</evidence>
<reference evidence="4" key="1">
    <citation type="submission" date="2020-10" db="EMBL/GenBank/DDBJ databases">
        <authorList>
            <person name="Gilroy R."/>
        </authorList>
    </citation>
    <scope>NUCLEOTIDE SEQUENCE</scope>
    <source>
        <strain evidence="4">13766</strain>
    </source>
</reference>
<dbReference type="PIRSF" id="PIRSF001365">
    <property type="entry name" value="DHDPS"/>
    <property type="match status" value="1"/>
</dbReference>
<dbReference type="GO" id="GO:0008747">
    <property type="term" value="F:N-acetylneuraminate lyase activity"/>
    <property type="evidence" value="ECO:0007669"/>
    <property type="project" value="TreeGrafter"/>
</dbReference>
<dbReference type="Gene3D" id="3.20.20.70">
    <property type="entry name" value="Aldolase class I"/>
    <property type="match status" value="1"/>
</dbReference>
<dbReference type="AlphaFoldDB" id="A0A9D1G1C1"/>
<sequence length="293" mass="31842">MKKGFYTALGTPLEKDGTFIPESMAAQIEQQIAAGVSGVLVMGSMGIETYLKTSEYPKVAALSAQAVHGRVPTLVGVTDVSIARVKDRIDRIGDIRGIDGVVSTIPYYNALKQEEIYRFYAAIADYAKVPVYLYDLPGVTKVAIQPDTVRRLWKHGNIGGIKSGNIVLHRVLLQAEDHPDGFVQMFSNIDIFDVAYAWGIDHNLDGMFACTPKTASALYDALGRGDKRAAARALDRILALRDLLAGTVSLLDGFSCAMNLLGCRGSFKADFEGSVAEEDRARIAAMMREMGEI</sequence>
<dbReference type="GO" id="GO:0005829">
    <property type="term" value="C:cytosol"/>
    <property type="evidence" value="ECO:0007669"/>
    <property type="project" value="TreeGrafter"/>
</dbReference>
<dbReference type="Proteomes" id="UP000824140">
    <property type="component" value="Unassembled WGS sequence"/>
</dbReference>
<evidence type="ECO:0000313" key="5">
    <source>
        <dbReference type="Proteomes" id="UP000824140"/>
    </source>
</evidence>
<dbReference type="PRINTS" id="PR00146">
    <property type="entry name" value="DHPICSNTHASE"/>
</dbReference>
<dbReference type="GO" id="GO:0019262">
    <property type="term" value="P:N-acetylneuraminate catabolic process"/>
    <property type="evidence" value="ECO:0007669"/>
    <property type="project" value="TreeGrafter"/>
</dbReference>
<dbReference type="InterPro" id="IPR013785">
    <property type="entry name" value="Aldolase_TIM"/>
</dbReference>
<dbReference type="CDD" id="cd00408">
    <property type="entry name" value="DHDPS-like"/>
    <property type="match status" value="1"/>
</dbReference>
<comment type="caution">
    <text evidence="4">The sequence shown here is derived from an EMBL/GenBank/DDBJ whole genome shotgun (WGS) entry which is preliminary data.</text>
</comment>
<protein>
    <submittedName>
        <fullName evidence="4">Dihydrodipicolinate synthase family protein</fullName>
    </submittedName>
</protein>
<evidence type="ECO:0000256" key="1">
    <source>
        <dbReference type="ARBA" id="ARBA00023239"/>
    </source>
</evidence>
<feature type="active site" description="Schiff-base intermediate with substrate" evidence="3">
    <location>
        <position position="162"/>
    </location>
</feature>
<keyword evidence="1 2" id="KW-0456">Lyase</keyword>
<reference evidence="4" key="2">
    <citation type="journal article" date="2021" name="PeerJ">
        <title>Extensive microbial diversity within the chicken gut microbiome revealed by metagenomics and culture.</title>
        <authorList>
            <person name="Gilroy R."/>
            <person name="Ravi A."/>
            <person name="Getino M."/>
            <person name="Pursley I."/>
            <person name="Horton D.L."/>
            <person name="Alikhan N.F."/>
            <person name="Baker D."/>
            <person name="Gharbi K."/>
            <person name="Hall N."/>
            <person name="Watson M."/>
            <person name="Adriaenssens E.M."/>
            <person name="Foster-Nyarko E."/>
            <person name="Jarju S."/>
            <person name="Secka A."/>
            <person name="Antonio M."/>
            <person name="Oren A."/>
            <person name="Chaudhuri R.R."/>
            <person name="La Ragione R."/>
            <person name="Hildebrand F."/>
            <person name="Pallen M.J."/>
        </authorList>
    </citation>
    <scope>NUCLEOTIDE SEQUENCE</scope>
    <source>
        <strain evidence="4">13766</strain>
    </source>
</reference>
<evidence type="ECO:0000256" key="3">
    <source>
        <dbReference type="PIRSR" id="PIRSR001365-1"/>
    </source>
</evidence>
<evidence type="ECO:0000256" key="2">
    <source>
        <dbReference type="PIRNR" id="PIRNR001365"/>
    </source>
</evidence>
<name>A0A9D1G1C1_9FIRM</name>
<gene>
    <name evidence="4" type="ORF">IAA84_09230</name>
</gene>
<comment type="similarity">
    <text evidence="2">Belongs to the DapA family.</text>
</comment>
<dbReference type="EMBL" id="DVJN01000185">
    <property type="protein sequence ID" value="HIS93182.1"/>
    <property type="molecule type" value="Genomic_DNA"/>
</dbReference>
<feature type="active site" description="Proton donor/acceptor" evidence="3">
    <location>
        <position position="134"/>
    </location>
</feature>
<dbReference type="InterPro" id="IPR002220">
    <property type="entry name" value="DapA-like"/>
</dbReference>
<accession>A0A9D1G1C1</accession>
<dbReference type="PANTHER" id="PTHR42849:SF1">
    <property type="entry name" value="N-ACETYLNEURAMINATE LYASE"/>
    <property type="match status" value="1"/>
</dbReference>
<organism evidence="4 5">
    <name type="scientific">Candidatus Alectryocaccomicrobium excrementavium</name>
    <dbReference type="NCBI Taxonomy" id="2840668"/>
    <lineage>
        <taxon>Bacteria</taxon>
        <taxon>Bacillati</taxon>
        <taxon>Bacillota</taxon>
        <taxon>Clostridia</taxon>
        <taxon>Candidatus Alectryocaccomicrobium</taxon>
    </lineage>
</organism>
<dbReference type="SUPFAM" id="SSF51569">
    <property type="entry name" value="Aldolase"/>
    <property type="match status" value="1"/>
</dbReference>
<proteinExistence type="inferred from homology"/>